<reference evidence="1" key="1">
    <citation type="submission" date="2025-08" db="UniProtKB">
        <authorList>
            <consortium name="Ensembl"/>
        </authorList>
    </citation>
    <scope>IDENTIFICATION</scope>
</reference>
<evidence type="ECO:0000313" key="2">
    <source>
        <dbReference type="Proteomes" id="UP000694383"/>
    </source>
</evidence>
<evidence type="ECO:0000313" key="1">
    <source>
        <dbReference type="Ensembl" id="ENSOSIP00000024258.1"/>
    </source>
</evidence>
<accession>A0A8C7Y733</accession>
<dbReference type="Ensembl" id="ENSOSIT00000025614.1">
    <property type="protein sequence ID" value="ENSOSIP00000024258.1"/>
    <property type="gene ID" value="ENSOSIG00000012753.1"/>
</dbReference>
<dbReference type="AlphaFoldDB" id="A0A8C7Y733"/>
<organism evidence="1 2">
    <name type="scientific">Oryzias sinensis</name>
    <name type="common">Chinese medaka</name>
    <dbReference type="NCBI Taxonomy" id="183150"/>
    <lineage>
        <taxon>Eukaryota</taxon>
        <taxon>Metazoa</taxon>
        <taxon>Chordata</taxon>
        <taxon>Craniata</taxon>
        <taxon>Vertebrata</taxon>
        <taxon>Euteleostomi</taxon>
        <taxon>Actinopterygii</taxon>
        <taxon>Neopterygii</taxon>
        <taxon>Teleostei</taxon>
        <taxon>Neoteleostei</taxon>
        <taxon>Acanthomorphata</taxon>
        <taxon>Ovalentaria</taxon>
        <taxon>Atherinomorphae</taxon>
        <taxon>Beloniformes</taxon>
        <taxon>Adrianichthyidae</taxon>
        <taxon>Oryziinae</taxon>
        <taxon>Oryzias</taxon>
    </lineage>
</organism>
<proteinExistence type="predicted"/>
<reference evidence="1" key="2">
    <citation type="submission" date="2025-09" db="UniProtKB">
        <authorList>
            <consortium name="Ensembl"/>
        </authorList>
    </citation>
    <scope>IDENTIFICATION</scope>
</reference>
<name>A0A8C7Y733_9TELE</name>
<protein>
    <submittedName>
        <fullName evidence="1">Uncharacterized protein</fullName>
    </submittedName>
</protein>
<keyword evidence="2" id="KW-1185">Reference proteome</keyword>
<dbReference type="GeneTree" id="ENSGT00940000180505"/>
<sequence length="89" mass="9947">MSLLSLLHHWPAHVFHGAVPFQNPGSPPSVAVRVKEICCCISLSSAFCKTISTFLLPSFCSFSFRLKLSLDVFSIVLRVNSRLSRLYSF</sequence>
<dbReference type="Proteomes" id="UP000694383">
    <property type="component" value="Unplaced"/>
</dbReference>